<feature type="compositionally biased region" description="Pro residues" evidence="1">
    <location>
        <begin position="303"/>
        <end position="313"/>
    </location>
</feature>
<evidence type="ECO:0000256" key="2">
    <source>
        <dbReference type="SAM" id="Phobius"/>
    </source>
</evidence>
<feature type="region of interest" description="Disordered" evidence="1">
    <location>
        <begin position="217"/>
        <end position="286"/>
    </location>
</feature>
<feature type="region of interest" description="Disordered" evidence="1">
    <location>
        <begin position="298"/>
        <end position="319"/>
    </location>
</feature>
<dbReference type="Proteomes" id="UP000044602">
    <property type="component" value="Unassembled WGS sequence"/>
</dbReference>
<feature type="region of interest" description="Disordered" evidence="1">
    <location>
        <begin position="351"/>
        <end position="386"/>
    </location>
</feature>
<keyword evidence="2" id="KW-0472">Membrane</keyword>
<sequence>MSGVQPRQQPLRLSFLVTSSLILATTPILITPVAASPISPLAVVAQQRRDNNPLNIEWGPAPAPEDGPPLSAGALRDTKYLPIQIGAIVGAYGVSLVLVAILILILSKKRREHLKAADEEEEEEEDLEAVFFEDDRKQLPSLIIPPGVPPVTPYISPSPSSTLHAPGVDFAVDQRVVAADRHMAQTQLEDMYKYVMEQEEAKAKGIILQGPPAPVIASSYPRSSTSDRSTAPSTLKKEKNKPAALNLTEEKKSRTSSILSALRSPKKKTGVRGISISSPMMTPKSATFPRYEAQEMDTIPPRHYAPPPPPPVPTDQVPFGLQRGQVQTAPISPDKSPESTQSIDERIGFQLPLSQPPKHGNHHRNISSAPTEADPISAASDHSQTPLVGLPTSPKPHITRFPTLPASPKPGATFQRPNAPSAVRTGGALPLRAYEPSLASPSMVAHNTKQTTFERTSPLSPSGLRTPATGAAVPYSPYQPFTPCIPMTPSLVSKADRKRMKRLEPKTPTMEMVRDSEDVW</sequence>
<proteinExistence type="predicted"/>
<evidence type="ECO:0000313" key="4">
    <source>
        <dbReference type="Proteomes" id="UP000044602"/>
    </source>
</evidence>
<dbReference type="EMBL" id="CVQH01011447">
    <property type="protein sequence ID" value="CRK20315.1"/>
    <property type="molecule type" value="Genomic_DNA"/>
</dbReference>
<dbReference type="STRING" id="100787.A0A0G4LF93"/>
<feature type="transmembrane region" description="Helical" evidence="2">
    <location>
        <begin position="83"/>
        <end position="106"/>
    </location>
</feature>
<organism evidence="3 4">
    <name type="scientific">Verticillium longisporum</name>
    <name type="common">Verticillium dahliae var. longisporum</name>
    <dbReference type="NCBI Taxonomy" id="100787"/>
    <lineage>
        <taxon>Eukaryota</taxon>
        <taxon>Fungi</taxon>
        <taxon>Dikarya</taxon>
        <taxon>Ascomycota</taxon>
        <taxon>Pezizomycotina</taxon>
        <taxon>Sordariomycetes</taxon>
        <taxon>Hypocreomycetidae</taxon>
        <taxon>Glomerellales</taxon>
        <taxon>Plectosphaerellaceae</taxon>
        <taxon>Verticillium</taxon>
    </lineage>
</organism>
<evidence type="ECO:0000313" key="3">
    <source>
        <dbReference type="EMBL" id="CRK20315.1"/>
    </source>
</evidence>
<keyword evidence="2" id="KW-1133">Transmembrane helix</keyword>
<reference evidence="3 4" key="1">
    <citation type="submission" date="2015-05" db="EMBL/GenBank/DDBJ databases">
        <authorList>
            <person name="Wang D.B."/>
            <person name="Wang M."/>
        </authorList>
    </citation>
    <scope>NUCLEOTIDE SEQUENCE [LARGE SCALE GENOMIC DNA]</scope>
    <source>
        <strain evidence="3">VL1</strain>
    </source>
</reference>
<keyword evidence="2" id="KW-0812">Transmembrane</keyword>
<accession>A0A0G4LF93</accession>
<feature type="compositionally biased region" description="Low complexity" evidence="1">
    <location>
        <begin position="218"/>
        <end position="230"/>
    </location>
</feature>
<protein>
    <submittedName>
        <fullName evidence="3">Uncharacterized protein</fullName>
    </submittedName>
</protein>
<feature type="region of interest" description="Disordered" evidence="1">
    <location>
        <begin position="486"/>
        <end position="520"/>
    </location>
</feature>
<gene>
    <name evidence="3" type="ORF">BN1708_012824</name>
</gene>
<feature type="region of interest" description="Disordered" evidence="1">
    <location>
        <begin position="452"/>
        <end position="471"/>
    </location>
</feature>
<name>A0A0G4LF93_VERLO</name>
<evidence type="ECO:0000256" key="1">
    <source>
        <dbReference type="SAM" id="MobiDB-lite"/>
    </source>
</evidence>
<dbReference type="AlphaFoldDB" id="A0A0G4LF93"/>
<keyword evidence="4" id="KW-1185">Reference proteome</keyword>